<gene>
    <name evidence="1" type="ORF">SAMN02745229_00194</name>
</gene>
<accession>A0A1M5Q540</accession>
<keyword evidence="2" id="KW-1185">Reference proteome</keyword>
<evidence type="ECO:0000313" key="1">
    <source>
        <dbReference type="EMBL" id="SHH08921.1"/>
    </source>
</evidence>
<dbReference type="STRING" id="1121131.SAMN02745229_00194"/>
<evidence type="ECO:0008006" key="3">
    <source>
        <dbReference type="Google" id="ProtNLM"/>
    </source>
</evidence>
<proteinExistence type="predicted"/>
<dbReference type="AlphaFoldDB" id="A0A1M5Q540"/>
<dbReference type="RefSeq" id="WP_073384767.1">
    <property type="nucleotide sequence ID" value="NZ_FQXK01000003.1"/>
</dbReference>
<protein>
    <recommendedName>
        <fullName evidence="3">Transposase</fullName>
    </recommendedName>
</protein>
<sequence length="188" mass="21994">MTKNEISSLIIQTIKDYLPTPSRLDLFKASNHYVRNRLLSMLHIIMYPFFSSKASMATNLTNIRREFCSFTTFPKKISKQAISYARQWINPILFKELFNISVDTFYNNLTIRKLWHGFHIYAIDGSRFELPNSKKNFDEFGELFNSHNPDVKFTQALASLAYDVLDDYIVHATINRYLSSERDAAMLQ</sequence>
<dbReference type="Proteomes" id="UP000184278">
    <property type="component" value="Unassembled WGS sequence"/>
</dbReference>
<dbReference type="GeneID" id="89509062"/>
<dbReference type="OrthoDB" id="9794050at2"/>
<organism evidence="1 2">
    <name type="scientific">Butyrivibrio fibrisolvens DSM 3071</name>
    <dbReference type="NCBI Taxonomy" id="1121131"/>
    <lineage>
        <taxon>Bacteria</taxon>
        <taxon>Bacillati</taxon>
        <taxon>Bacillota</taxon>
        <taxon>Clostridia</taxon>
        <taxon>Lachnospirales</taxon>
        <taxon>Lachnospiraceae</taxon>
        <taxon>Butyrivibrio</taxon>
    </lineage>
</organism>
<reference evidence="2" key="1">
    <citation type="submission" date="2016-11" db="EMBL/GenBank/DDBJ databases">
        <authorList>
            <person name="Varghese N."/>
            <person name="Submissions S."/>
        </authorList>
    </citation>
    <scope>NUCLEOTIDE SEQUENCE [LARGE SCALE GENOMIC DNA]</scope>
    <source>
        <strain evidence="2">DSM 3071</strain>
    </source>
</reference>
<name>A0A1M5Q540_BUTFI</name>
<evidence type="ECO:0000313" key="2">
    <source>
        <dbReference type="Proteomes" id="UP000184278"/>
    </source>
</evidence>
<dbReference type="EMBL" id="FQXK01000003">
    <property type="protein sequence ID" value="SHH08921.1"/>
    <property type="molecule type" value="Genomic_DNA"/>
</dbReference>